<accession>A0ABP3PU29</accession>
<evidence type="ECO:0000313" key="1">
    <source>
        <dbReference type="EMBL" id="GAA0572358.1"/>
    </source>
</evidence>
<proteinExistence type="predicted"/>
<dbReference type="RefSeq" id="WP_166934362.1">
    <property type="nucleotide sequence ID" value="NZ_BAAADD010000005.1"/>
</dbReference>
<organism evidence="1 2">
    <name type="scientific">Rhizomicrobium electricum</name>
    <dbReference type="NCBI Taxonomy" id="480070"/>
    <lineage>
        <taxon>Bacteria</taxon>
        <taxon>Pseudomonadati</taxon>
        <taxon>Pseudomonadota</taxon>
        <taxon>Alphaproteobacteria</taxon>
        <taxon>Micropepsales</taxon>
        <taxon>Micropepsaceae</taxon>
        <taxon>Rhizomicrobium</taxon>
    </lineage>
</organism>
<comment type="caution">
    <text evidence="1">The sequence shown here is derived from an EMBL/GenBank/DDBJ whole genome shotgun (WGS) entry which is preliminary data.</text>
</comment>
<evidence type="ECO:0000313" key="2">
    <source>
        <dbReference type="Proteomes" id="UP001499951"/>
    </source>
</evidence>
<protein>
    <recommendedName>
        <fullName evidence="3">Peptidase C51 domain-containing protein</fullName>
    </recommendedName>
</protein>
<dbReference type="EMBL" id="BAAADD010000005">
    <property type="protein sequence ID" value="GAA0572358.1"/>
    <property type="molecule type" value="Genomic_DNA"/>
</dbReference>
<dbReference type="Proteomes" id="UP001499951">
    <property type="component" value="Unassembled WGS sequence"/>
</dbReference>
<name>A0ABP3PU29_9PROT</name>
<evidence type="ECO:0008006" key="3">
    <source>
        <dbReference type="Google" id="ProtNLM"/>
    </source>
</evidence>
<keyword evidence="2" id="KW-1185">Reference proteome</keyword>
<gene>
    <name evidence="1" type="ORF">GCM10008942_21350</name>
</gene>
<sequence>MILSAAHAGGTWRITKDHWSAADEAGFSRFVAAIGASNCSSSESCLRDPANPFRATDQKFLDIDTDCAKWPYLLRAYYAWKNGLPFSFVDGYAGSGDDKHNTTGNRPTSRRAFIDRGEGINGPAAVREVIETVNSATYRSDVTQTTGVLPDFYAPAIQPGTIRPGTVIYDTNAHVGIVYKVDEDGRIYYMDAHPDFTITRSVYGAQFGQSPLKLGGGLKNWRPQVLKGAKDDGEGYLIGGRIVLTGNDEIEDFSLVQYVGTEPNPSQSPKKARFVYDDEEMGLYTYVRTAMSGGKTEFNPLHELRVSMRNLCRDLKDRANTVNLAISEHIQDKPHPSSLPENLFDAWGDWENYATPARDARLREGFAQFYSHMARIIDLWVKRDPRIAYEGTDLRADLLAAYDTQSQACDLTYLSTDKRPVPLHLGDIEARVYAMSYDPYDCIELRWGAQGAERDGCTNGEKKMRWYAAQQRFRQMQSRDFFAGYELEDLERKAAKPMPPPPPVDVRALIANMSYQVPLEPMRPVGR</sequence>
<reference evidence="2" key="1">
    <citation type="journal article" date="2019" name="Int. J. Syst. Evol. Microbiol.">
        <title>The Global Catalogue of Microorganisms (GCM) 10K type strain sequencing project: providing services to taxonomists for standard genome sequencing and annotation.</title>
        <authorList>
            <consortium name="The Broad Institute Genomics Platform"/>
            <consortium name="The Broad Institute Genome Sequencing Center for Infectious Disease"/>
            <person name="Wu L."/>
            <person name="Ma J."/>
        </authorList>
    </citation>
    <scope>NUCLEOTIDE SEQUENCE [LARGE SCALE GENOMIC DNA]</scope>
    <source>
        <strain evidence="2">JCM 15089</strain>
    </source>
</reference>